<organism evidence="1 2">
    <name type="scientific">Zymobacter palmae</name>
    <dbReference type="NCBI Taxonomy" id="33074"/>
    <lineage>
        <taxon>Bacteria</taxon>
        <taxon>Pseudomonadati</taxon>
        <taxon>Pseudomonadota</taxon>
        <taxon>Gammaproteobacteria</taxon>
        <taxon>Oceanospirillales</taxon>
        <taxon>Halomonadaceae</taxon>
        <taxon>Zymobacter group</taxon>
        <taxon>Zymobacter</taxon>
    </lineage>
</organism>
<dbReference type="EMBL" id="AP018933">
    <property type="protein sequence ID" value="BBG30995.1"/>
    <property type="molecule type" value="Genomic_DNA"/>
</dbReference>
<evidence type="ECO:0000313" key="1">
    <source>
        <dbReference type="EMBL" id="BBG30995.1"/>
    </source>
</evidence>
<dbReference type="KEGG" id="zpl:ZBT109_2263"/>
<dbReference type="AlphaFoldDB" id="A0A348HH93"/>
<sequence length="56" mass="6459">MAFIAFHLAQFFARQTSFWVIFAKELDKLSHLPLSTAKYRNDRLSPPLQALLAHSL</sequence>
<name>A0A348HH93_9GAMM</name>
<keyword evidence="2" id="KW-1185">Reference proteome</keyword>
<accession>A0A348HH93</accession>
<dbReference type="Proteomes" id="UP000267342">
    <property type="component" value="Chromosome"/>
</dbReference>
<gene>
    <name evidence="1" type="ORF">ZBT109_2263</name>
</gene>
<proteinExistence type="predicted"/>
<evidence type="ECO:0000313" key="2">
    <source>
        <dbReference type="Proteomes" id="UP000267342"/>
    </source>
</evidence>
<protein>
    <submittedName>
        <fullName evidence="1">Neutral trehalase</fullName>
    </submittedName>
</protein>
<reference evidence="1 2" key="1">
    <citation type="submission" date="2018-09" db="EMBL/GenBank/DDBJ databases">
        <title>Zymobacter palmae IAM14233 (=T109) whole genome analysis.</title>
        <authorList>
            <person name="Yanase H."/>
        </authorList>
    </citation>
    <scope>NUCLEOTIDE SEQUENCE [LARGE SCALE GENOMIC DNA]</scope>
    <source>
        <strain evidence="1 2">IAM14233</strain>
    </source>
</reference>